<keyword evidence="3" id="KW-0223">Dioxygenase</keyword>
<evidence type="ECO:0000256" key="2">
    <source>
        <dbReference type="SAM" id="SignalP"/>
    </source>
</evidence>
<feature type="compositionally biased region" description="Low complexity" evidence="1">
    <location>
        <begin position="173"/>
        <end position="182"/>
    </location>
</feature>
<feature type="chain" id="PRO_5013675501" evidence="2">
    <location>
        <begin position="21"/>
        <end position="404"/>
    </location>
</feature>
<evidence type="ECO:0000256" key="1">
    <source>
        <dbReference type="SAM" id="MobiDB-lite"/>
    </source>
</evidence>
<dbReference type="GO" id="GO:0005506">
    <property type="term" value="F:iron ion binding"/>
    <property type="evidence" value="ECO:0007669"/>
    <property type="project" value="InterPro"/>
</dbReference>
<dbReference type="GO" id="GO:0016702">
    <property type="term" value="F:oxidoreductase activity, acting on single donors with incorporation of molecular oxygen, incorporation of two atoms of oxygen"/>
    <property type="evidence" value="ECO:0007669"/>
    <property type="project" value="InterPro"/>
</dbReference>
<protein>
    <submittedName>
        <fullName evidence="3">Aromatic compound dioxygenase</fullName>
    </submittedName>
</protein>
<keyword evidence="2" id="KW-0732">Signal</keyword>
<sequence length="404" mass="43372">MVSTLSTLLLVASAVASVAAHASPAPVHWKRNNLEARESLQKRCGDILAARRRKRALHVSESLWSRGSYYMPRYFLVTPRTTPSNDSTCFVAPEVTQGPYHILGEIVRQNITEGQAGIPLEISADFIDINTCDPVQVWVDAWHANATGFYAGYIAETGSYLAGGDSGEGGENGESMSGSVSGSFGGSGAPTQTAGTTSTTTSYGAYSGADATSAASMLNTAVDDNSTFLRGVWQSDEDGHLTMYSIFPGWYTQRAQHFHIKVYPEGEIAENGTFIAGGSAVHTGQFFFDNDTLQAVAANSIYAANAIPWSDSVSNEDDQWYPYQSATGYNADLDITWVGDDITDGLIGSITVGLNMSYASLELSTQIAEFDVEEYEAEGLIPSTSESESEPESTYLCSCKNLKE</sequence>
<dbReference type="Gene3D" id="2.60.130.10">
    <property type="entry name" value="Aromatic compound dioxygenase"/>
    <property type="match status" value="2"/>
</dbReference>
<proteinExistence type="predicted"/>
<feature type="signal peptide" evidence="2">
    <location>
        <begin position="1"/>
        <end position="20"/>
    </location>
</feature>
<reference evidence="4" key="1">
    <citation type="journal article" date="2017" name="Nat. Ecol. Evol.">
        <title>Genome expansion and lineage-specific genetic innovations in the forest pathogenic fungi Armillaria.</title>
        <authorList>
            <person name="Sipos G."/>
            <person name="Prasanna A.N."/>
            <person name="Walter M.C."/>
            <person name="O'Connor E."/>
            <person name="Balint B."/>
            <person name="Krizsan K."/>
            <person name="Kiss B."/>
            <person name="Hess J."/>
            <person name="Varga T."/>
            <person name="Slot J."/>
            <person name="Riley R."/>
            <person name="Boka B."/>
            <person name="Rigling D."/>
            <person name="Barry K."/>
            <person name="Lee J."/>
            <person name="Mihaltcheva S."/>
            <person name="LaButti K."/>
            <person name="Lipzen A."/>
            <person name="Waldron R."/>
            <person name="Moloney N.M."/>
            <person name="Sperisen C."/>
            <person name="Kredics L."/>
            <person name="Vagvoelgyi C."/>
            <person name="Patrignani A."/>
            <person name="Fitzpatrick D."/>
            <person name="Nagy I."/>
            <person name="Doyle S."/>
            <person name="Anderson J.B."/>
            <person name="Grigoriev I.V."/>
            <person name="Gueldener U."/>
            <person name="Muensterkoetter M."/>
            <person name="Nagy L.G."/>
        </authorList>
    </citation>
    <scope>NUCLEOTIDE SEQUENCE [LARGE SCALE GENOMIC DNA]</scope>
    <source>
        <strain evidence="4">28-4</strain>
    </source>
</reference>
<dbReference type="PANTHER" id="PTHR34315:SF1">
    <property type="entry name" value="INTRADIOL RING-CLEAVAGE DIOXYGENASES DOMAIN-CONTAINING PROTEIN-RELATED"/>
    <property type="match status" value="1"/>
</dbReference>
<keyword evidence="4" id="KW-1185">Reference proteome</keyword>
<dbReference type="Proteomes" id="UP000218334">
    <property type="component" value="Unassembled WGS sequence"/>
</dbReference>
<dbReference type="PANTHER" id="PTHR34315">
    <property type="match status" value="1"/>
</dbReference>
<dbReference type="SUPFAM" id="SSF49482">
    <property type="entry name" value="Aromatic compound dioxygenase"/>
    <property type="match status" value="1"/>
</dbReference>
<evidence type="ECO:0000313" key="3">
    <source>
        <dbReference type="EMBL" id="PBK63222.1"/>
    </source>
</evidence>
<organism evidence="3 4">
    <name type="scientific">Armillaria solidipes</name>
    <dbReference type="NCBI Taxonomy" id="1076256"/>
    <lineage>
        <taxon>Eukaryota</taxon>
        <taxon>Fungi</taxon>
        <taxon>Dikarya</taxon>
        <taxon>Basidiomycota</taxon>
        <taxon>Agaricomycotina</taxon>
        <taxon>Agaricomycetes</taxon>
        <taxon>Agaricomycetidae</taxon>
        <taxon>Agaricales</taxon>
        <taxon>Marasmiineae</taxon>
        <taxon>Physalacriaceae</taxon>
        <taxon>Armillaria</taxon>
    </lineage>
</organism>
<gene>
    <name evidence="3" type="ORF">ARMSODRAFT_942570</name>
</gene>
<evidence type="ECO:0000313" key="4">
    <source>
        <dbReference type="Proteomes" id="UP000218334"/>
    </source>
</evidence>
<dbReference type="InterPro" id="IPR015889">
    <property type="entry name" value="Intradiol_dOase_core"/>
</dbReference>
<accession>A0A2H3B886</accession>
<feature type="compositionally biased region" description="Low complexity" evidence="1">
    <location>
        <begin position="189"/>
        <end position="200"/>
    </location>
</feature>
<dbReference type="EMBL" id="KZ293460">
    <property type="protein sequence ID" value="PBK63222.1"/>
    <property type="molecule type" value="Genomic_DNA"/>
</dbReference>
<dbReference type="STRING" id="1076256.A0A2H3B886"/>
<feature type="region of interest" description="Disordered" evidence="1">
    <location>
        <begin position="165"/>
        <end position="200"/>
    </location>
</feature>
<keyword evidence="3" id="KW-0560">Oxidoreductase</keyword>
<name>A0A2H3B886_9AGAR</name>
<feature type="region of interest" description="Disordered" evidence="1">
    <location>
        <begin position="380"/>
        <end position="404"/>
    </location>
</feature>
<dbReference type="AlphaFoldDB" id="A0A2H3B886"/>